<keyword evidence="1" id="KW-0472">Membrane</keyword>
<keyword evidence="3" id="KW-1185">Reference proteome</keyword>
<evidence type="ECO:0000313" key="2">
    <source>
        <dbReference type="EMBL" id="MCL1630133.1"/>
    </source>
</evidence>
<feature type="transmembrane region" description="Helical" evidence="1">
    <location>
        <begin position="40"/>
        <end position="60"/>
    </location>
</feature>
<dbReference type="Proteomes" id="UP001202550">
    <property type="component" value="Unassembled WGS sequence"/>
</dbReference>
<reference evidence="2 3" key="1">
    <citation type="submission" date="2022-05" db="EMBL/GenBank/DDBJ databases">
        <title>Seasonal and diel survey of microbial diversity of the Tyrrhenian coast.</title>
        <authorList>
            <person name="Gattoni G."/>
            <person name="Corral P."/>
        </authorList>
    </citation>
    <scope>NUCLEOTIDE SEQUENCE [LARGE SCALE GENOMIC DNA]</scope>
    <source>
        <strain evidence="2 3">V10</strain>
    </source>
</reference>
<dbReference type="RefSeq" id="WP_249060770.1">
    <property type="nucleotide sequence ID" value="NZ_JALZWP010000025.1"/>
</dbReference>
<proteinExistence type="predicted"/>
<comment type="caution">
    <text evidence="2">The sequence shown here is derived from an EMBL/GenBank/DDBJ whole genome shotgun (WGS) entry which is preliminary data.</text>
</comment>
<dbReference type="EMBL" id="JALZWP010000025">
    <property type="protein sequence ID" value="MCL1630133.1"/>
    <property type="molecule type" value="Genomic_DNA"/>
</dbReference>
<feature type="transmembrane region" description="Helical" evidence="1">
    <location>
        <begin position="12"/>
        <end position="34"/>
    </location>
</feature>
<dbReference type="InterPro" id="IPR055644">
    <property type="entry name" value="DUF7220"/>
</dbReference>
<dbReference type="Pfam" id="PF23858">
    <property type="entry name" value="DUF7220"/>
    <property type="match status" value="1"/>
</dbReference>
<protein>
    <submittedName>
        <fullName evidence="2">Uncharacterized protein</fullName>
    </submittedName>
</protein>
<sequence>MSQTRSMSAIEAVANTVIGWGVALATQLVAFPAVGLQATPWQHVTISLAFTSVSVMRSYLLRRLFARLD</sequence>
<keyword evidence="1" id="KW-0812">Transmembrane</keyword>
<accession>A0ABT0M656</accession>
<evidence type="ECO:0000313" key="3">
    <source>
        <dbReference type="Proteomes" id="UP001202550"/>
    </source>
</evidence>
<keyword evidence="1" id="KW-1133">Transmembrane helix</keyword>
<name>A0ABT0M656_9RHOB</name>
<evidence type="ECO:0000256" key="1">
    <source>
        <dbReference type="SAM" id="Phobius"/>
    </source>
</evidence>
<gene>
    <name evidence="2" type="ORF">M3N55_15520</name>
</gene>
<organism evidence="2 3">
    <name type="scientific">Roseinatronobacter domitianus</name>
    <dbReference type="NCBI Taxonomy" id="2940293"/>
    <lineage>
        <taxon>Bacteria</taxon>
        <taxon>Pseudomonadati</taxon>
        <taxon>Pseudomonadota</taxon>
        <taxon>Alphaproteobacteria</taxon>
        <taxon>Rhodobacterales</taxon>
        <taxon>Paracoccaceae</taxon>
        <taxon>Roseinatronobacter</taxon>
    </lineage>
</organism>